<dbReference type="EMBL" id="CP003236">
    <property type="protein sequence ID" value="AFK53118.1"/>
    <property type="molecule type" value="Genomic_DNA"/>
</dbReference>
<keyword evidence="1" id="KW-0812">Transmembrane</keyword>
<dbReference type="RefSeq" id="WP_014744797.1">
    <property type="nucleotide sequence ID" value="NC_017956.1"/>
</dbReference>
<dbReference type="Proteomes" id="UP000005258">
    <property type="component" value="Chromosome"/>
</dbReference>
<keyword evidence="1" id="KW-0472">Membrane</keyword>
<keyword evidence="1" id="KW-1133">Transmembrane helix</keyword>
<protein>
    <recommendedName>
        <fullName evidence="4">ABC transporter permease</fullName>
    </recommendedName>
</protein>
<feature type="transmembrane region" description="Helical" evidence="1">
    <location>
        <begin position="30"/>
        <end position="52"/>
    </location>
</feature>
<dbReference type="KEGG" id="tmo:TMO_1279"/>
<keyword evidence="3" id="KW-1185">Reference proteome</keyword>
<organism evidence="2 3">
    <name type="scientific">Tistrella mobilis (strain KA081020-065)</name>
    <dbReference type="NCBI Taxonomy" id="1110502"/>
    <lineage>
        <taxon>Bacteria</taxon>
        <taxon>Pseudomonadati</taxon>
        <taxon>Pseudomonadota</taxon>
        <taxon>Alphaproteobacteria</taxon>
        <taxon>Geminicoccales</taxon>
        <taxon>Geminicoccaceae</taxon>
        <taxon>Tistrella</taxon>
    </lineage>
</organism>
<dbReference type="AlphaFoldDB" id="I3TK30"/>
<proteinExistence type="predicted"/>
<evidence type="ECO:0008006" key="4">
    <source>
        <dbReference type="Google" id="ProtNLM"/>
    </source>
</evidence>
<sequence>MDLHRPVATPPVPHPPPGQALMRSALGVGVLRRLLIAAIPVALLWLAVMGAIR</sequence>
<evidence type="ECO:0000313" key="3">
    <source>
        <dbReference type="Proteomes" id="UP000005258"/>
    </source>
</evidence>
<evidence type="ECO:0000313" key="2">
    <source>
        <dbReference type="EMBL" id="AFK53118.1"/>
    </source>
</evidence>
<dbReference type="HOGENOM" id="CLU_3067267_0_0_5"/>
<accession>I3TK30</accession>
<evidence type="ECO:0000256" key="1">
    <source>
        <dbReference type="SAM" id="Phobius"/>
    </source>
</evidence>
<gene>
    <name evidence="2" type="ordered locus">TMO_1279</name>
</gene>
<name>I3TK30_TISMK</name>
<dbReference type="STRING" id="1110502.TMO_1279"/>
<reference evidence="2 3" key="1">
    <citation type="journal article" date="2012" name="J. Am. Chem. Soc.">
        <title>Bacterial biosynthesis and maturation of the didemnin anti-cancer agents.</title>
        <authorList>
            <person name="Xu Y."/>
            <person name="Kersten R.D."/>
            <person name="Nam S.J."/>
            <person name="Lu L."/>
            <person name="Al-Suwailem A.M."/>
            <person name="Zheng H."/>
            <person name="Fenical W."/>
            <person name="Dorrestein P.C."/>
            <person name="Moore B.S."/>
            <person name="Qian P.Y."/>
        </authorList>
    </citation>
    <scope>NUCLEOTIDE SEQUENCE [LARGE SCALE GENOMIC DNA]</scope>
    <source>
        <strain evidence="2 3">KA081020-065</strain>
    </source>
</reference>